<organism evidence="4 5">
    <name type="scientific">Allacma fusca</name>
    <dbReference type="NCBI Taxonomy" id="39272"/>
    <lineage>
        <taxon>Eukaryota</taxon>
        <taxon>Metazoa</taxon>
        <taxon>Ecdysozoa</taxon>
        <taxon>Arthropoda</taxon>
        <taxon>Hexapoda</taxon>
        <taxon>Collembola</taxon>
        <taxon>Symphypleona</taxon>
        <taxon>Sminthuridae</taxon>
        <taxon>Allacma</taxon>
    </lineage>
</organism>
<dbReference type="EMBL" id="CAJVCH010546168">
    <property type="protein sequence ID" value="CAG7828116.1"/>
    <property type="molecule type" value="Genomic_DNA"/>
</dbReference>
<dbReference type="InterPro" id="IPR011107">
    <property type="entry name" value="PPI_Ypi1"/>
</dbReference>
<proteinExistence type="predicted"/>
<dbReference type="GO" id="GO:0004865">
    <property type="term" value="F:protein serine/threonine phosphatase inhibitor activity"/>
    <property type="evidence" value="ECO:0007669"/>
    <property type="project" value="InterPro"/>
</dbReference>
<gene>
    <name evidence="4" type="ORF">AFUS01_LOCUS38063</name>
</gene>
<evidence type="ECO:0000256" key="2">
    <source>
        <dbReference type="ARBA" id="ARBA00031039"/>
    </source>
</evidence>
<feature type="compositionally biased region" description="Polar residues" evidence="3">
    <location>
        <begin position="9"/>
        <end position="31"/>
    </location>
</feature>
<feature type="compositionally biased region" description="Basic and acidic residues" evidence="3">
    <location>
        <begin position="88"/>
        <end position="100"/>
    </location>
</feature>
<dbReference type="PANTHER" id="PTHR20835">
    <property type="entry name" value="E3 UBIQUITIN-PROTEIN LIGASE PPP1R11-RELATED"/>
    <property type="match status" value="1"/>
</dbReference>
<accession>A0A8J2PU58</accession>
<dbReference type="AlphaFoldDB" id="A0A8J2PU58"/>
<evidence type="ECO:0000256" key="1">
    <source>
        <dbReference type="ARBA" id="ARBA00021994"/>
    </source>
</evidence>
<feature type="compositionally biased region" description="Polar residues" evidence="3">
    <location>
        <begin position="101"/>
        <end position="111"/>
    </location>
</feature>
<dbReference type="OrthoDB" id="307488at2759"/>
<name>A0A8J2PU58_9HEXA</name>
<feature type="region of interest" description="Disordered" evidence="3">
    <location>
        <begin position="75"/>
        <end position="111"/>
    </location>
</feature>
<dbReference type="Pfam" id="PF07491">
    <property type="entry name" value="PPI_Ypi1"/>
    <property type="match status" value="1"/>
</dbReference>
<protein>
    <recommendedName>
        <fullName evidence="1">E3 ubiquitin-protein ligase PPP1R11</fullName>
    </recommendedName>
    <alternativeName>
        <fullName evidence="2">Protein phosphatase 1 regulatory subunit 11</fullName>
    </alternativeName>
</protein>
<feature type="region of interest" description="Disordered" evidence="3">
    <location>
        <begin position="1"/>
        <end position="33"/>
    </location>
</feature>
<comment type="caution">
    <text evidence="4">The sequence shown here is derived from an EMBL/GenBank/DDBJ whole genome shotgun (WGS) entry which is preliminary data.</text>
</comment>
<sequence length="111" mass="12168">MADAVSRAPSDTTVTVEVAGSTNGLPETNSEPVLRLKLKKPKNKKKVGWTTDTIDNEHMNKMKSKCCCIYEKPHKFGESSSDTDDECDHCRGHTEKKSGDSDPQIQPSTAS</sequence>
<dbReference type="Proteomes" id="UP000708208">
    <property type="component" value="Unassembled WGS sequence"/>
</dbReference>
<evidence type="ECO:0000256" key="3">
    <source>
        <dbReference type="SAM" id="MobiDB-lite"/>
    </source>
</evidence>
<dbReference type="GO" id="GO:0005634">
    <property type="term" value="C:nucleus"/>
    <property type="evidence" value="ECO:0007669"/>
    <property type="project" value="TreeGrafter"/>
</dbReference>
<evidence type="ECO:0000313" key="4">
    <source>
        <dbReference type="EMBL" id="CAG7828116.1"/>
    </source>
</evidence>
<evidence type="ECO:0000313" key="5">
    <source>
        <dbReference type="Proteomes" id="UP000708208"/>
    </source>
</evidence>
<dbReference type="PANTHER" id="PTHR20835:SF0">
    <property type="entry name" value="E3 UBIQUITIN-PROTEIN LIGASE PPP1R11"/>
    <property type="match status" value="1"/>
</dbReference>
<reference evidence="4" key="1">
    <citation type="submission" date="2021-06" db="EMBL/GenBank/DDBJ databases">
        <authorList>
            <person name="Hodson N. C."/>
            <person name="Mongue J. A."/>
            <person name="Jaron S. K."/>
        </authorList>
    </citation>
    <scope>NUCLEOTIDE SEQUENCE</scope>
</reference>
<keyword evidence="5" id="KW-1185">Reference proteome</keyword>
<dbReference type="GO" id="GO:0008157">
    <property type="term" value="F:protein phosphatase 1 binding"/>
    <property type="evidence" value="ECO:0007669"/>
    <property type="project" value="TreeGrafter"/>
</dbReference>